<evidence type="ECO:0000256" key="2">
    <source>
        <dbReference type="SAM" id="SignalP"/>
    </source>
</evidence>
<keyword evidence="2" id="KW-0732">Signal</keyword>
<dbReference type="OrthoDB" id="9020930at2"/>
<dbReference type="RefSeq" id="WP_133195876.1">
    <property type="nucleotide sequence ID" value="NZ_JBHUCW010000011.1"/>
</dbReference>
<dbReference type="AlphaFoldDB" id="A0A4R5M8G8"/>
<keyword evidence="4" id="KW-1185">Reference proteome</keyword>
<sequence length="93" mass="9595">MKALVRYLSIVAALTAPIAALAQQNGPVTRAQVVAELVKLENAGYDPHATNDPHHPGNLMTAEARITATNAQSGVSRDGRPGTAIAGSTALPR</sequence>
<evidence type="ECO:0000256" key="1">
    <source>
        <dbReference type="SAM" id="MobiDB-lite"/>
    </source>
</evidence>
<feature type="region of interest" description="Disordered" evidence="1">
    <location>
        <begin position="70"/>
        <end position="93"/>
    </location>
</feature>
<comment type="caution">
    <text evidence="3">The sequence shown here is derived from an EMBL/GenBank/DDBJ whole genome shotgun (WGS) entry which is preliminary data.</text>
</comment>
<feature type="chain" id="PRO_5020885879" evidence="2">
    <location>
        <begin position="23"/>
        <end position="93"/>
    </location>
</feature>
<gene>
    <name evidence="3" type="ORF">EYW47_16320</name>
</gene>
<proteinExistence type="predicted"/>
<dbReference type="InterPro" id="IPR025421">
    <property type="entry name" value="DUF4148"/>
</dbReference>
<protein>
    <submittedName>
        <fullName evidence="3">DUF4148 domain-containing protein</fullName>
    </submittedName>
</protein>
<feature type="signal peptide" evidence="2">
    <location>
        <begin position="1"/>
        <end position="22"/>
    </location>
</feature>
<dbReference type="Proteomes" id="UP000295722">
    <property type="component" value="Unassembled WGS sequence"/>
</dbReference>
<evidence type="ECO:0000313" key="4">
    <source>
        <dbReference type="Proteomes" id="UP000295722"/>
    </source>
</evidence>
<dbReference type="EMBL" id="SMRP01000007">
    <property type="protein sequence ID" value="TDG22780.1"/>
    <property type="molecule type" value="Genomic_DNA"/>
</dbReference>
<organism evidence="3 4">
    <name type="scientific">Paraburkholderia silviterrae</name>
    <dbReference type="NCBI Taxonomy" id="2528715"/>
    <lineage>
        <taxon>Bacteria</taxon>
        <taxon>Pseudomonadati</taxon>
        <taxon>Pseudomonadota</taxon>
        <taxon>Betaproteobacteria</taxon>
        <taxon>Burkholderiales</taxon>
        <taxon>Burkholderiaceae</taxon>
        <taxon>Paraburkholderia</taxon>
    </lineage>
</organism>
<evidence type="ECO:0000313" key="3">
    <source>
        <dbReference type="EMBL" id="TDG22780.1"/>
    </source>
</evidence>
<reference evidence="3 4" key="1">
    <citation type="submission" date="2019-03" db="EMBL/GenBank/DDBJ databases">
        <title>Paraburkholderia sp. 4M-K11, isolated from subtropical forest soil.</title>
        <authorList>
            <person name="Gao Z.-H."/>
            <person name="Qiu L.-H."/>
        </authorList>
    </citation>
    <scope>NUCLEOTIDE SEQUENCE [LARGE SCALE GENOMIC DNA]</scope>
    <source>
        <strain evidence="3 4">4M-K11</strain>
    </source>
</reference>
<dbReference type="Pfam" id="PF13663">
    <property type="entry name" value="DUF4148"/>
    <property type="match status" value="1"/>
</dbReference>
<name>A0A4R5M8G8_9BURK</name>
<accession>A0A4R5M8G8</accession>